<gene>
    <name evidence="2" type="ORF">TM448A00264_0039</name>
    <name evidence="3" type="ORF">TM448B01856_0003</name>
</gene>
<evidence type="ECO:0000313" key="3">
    <source>
        <dbReference type="EMBL" id="QJI00169.1"/>
    </source>
</evidence>
<sequence length="309" mass="33853">MPEFIKHLYGNPWALRQEAGAEGGEGGGEMGGAGGEGASTEQGFNWRGRLGNDLQEDPTISLFKDDEAGLGNLAKSYRDLRKTMGNRIPRPDPDNPDAMAEIYSALGRPEDPAGYDLDKALADLELPEGFDPKADGLFESLRPVFHEAGLSDAQVARLSRAVTERNVGQYNEAMAAATEAKANATEVLREEWGGEFDKNVKGVNQVFDRFTQGWSEQAKRMFLSMAGNDPEVIKSFHEFGVAVAEDGAFSGERTRSTEVSPTEAKRRLAEINSQMSDAKSPLMNRNHPKHEQALKERAELYALAYPEGE</sequence>
<proteinExistence type="predicted"/>
<feature type="compositionally biased region" description="Gly residues" evidence="1">
    <location>
        <begin position="21"/>
        <end position="37"/>
    </location>
</feature>
<evidence type="ECO:0008006" key="4">
    <source>
        <dbReference type="Google" id="ProtNLM"/>
    </source>
</evidence>
<evidence type="ECO:0000313" key="2">
    <source>
        <dbReference type="EMBL" id="QJA45661.1"/>
    </source>
</evidence>
<dbReference type="EMBL" id="MT144834">
    <property type="protein sequence ID" value="QJI00169.1"/>
    <property type="molecule type" value="Genomic_DNA"/>
</dbReference>
<evidence type="ECO:0000256" key="1">
    <source>
        <dbReference type="SAM" id="MobiDB-lite"/>
    </source>
</evidence>
<protein>
    <recommendedName>
        <fullName evidence="4">Capsid assembly protein</fullName>
    </recommendedName>
</protein>
<feature type="region of interest" description="Disordered" evidence="1">
    <location>
        <begin position="17"/>
        <end position="51"/>
    </location>
</feature>
<dbReference type="AlphaFoldDB" id="A0A6H1ZE14"/>
<organism evidence="2">
    <name type="scientific">viral metagenome</name>
    <dbReference type="NCBI Taxonomy" id="1070528"/>
    <lineage>
        <taxon>unclassified sequences</taxon>
        <taxon>metagenomes</taxon>
        <taxon>organismal metagenomes</taxon>
    </lineage>
</organism>
<dbReference type="EMBL" id="MT143994">
    <property type="protein sequence ID" value="QJA45661.1"/>
    <property type="molecule type" value="Genomic_DNA"/>
</dbReference>
<name>A0A6H1ZE14_9ZZZZ</name>
<reference evidence="2" key="1">
    <citation type="submission" date="2020-03" db="EMBL/GenBank/DDBJ databases">
        <title>The deep terrestrial virosphere.</title>
        <authorList>
            <person name="Holmfeldt K."/>
            <person name="Nilsson E."/>
            <person name="Simone D."/>
            <person name="Lopez-Fernandez M."/>
            <person name="Wu X."/>
            <person name="de Brujin I."/>
            <person name="Lundin D."/>
            <person name="Andersson A."/>
            <person name="Bertilsson S."/>
            <person name="Dopson M."/>
        </authorList>
    </citation>
    <scope>NUCLEOTIDE SEQUENCE</scope>
    <source>
        <strain evidence="2">TM448A00264</strain>
        <strain evidence="3">TM448B01856</strain>
    </source>
</reference>
<accession>A0A6H1ZE14</accession>